<dbReference type="Pfam" id="PF12937">
    <property type="entry name" value="F-box-like"/>
    <property type="match status" value="1"/>
</dbReference>
<dbReference type="InterPro" id="IPR036047">
    <property type="entry name" value="F-box-like_dom_sf"/>
</dbReference>
<proteinExistence type="predicted"/>
<dbReference type="SUPFAM" id="SSF81383">
    <property type="entry name" value="F-box domain"/>
    <property type="match status" value="1"/>
</dbReference>
<name>A0A2P6NZ12_9EUKA</name>
<dbReference type="AlphaFoldDB" id="A0A2P6NZ12"/>
<organism evidence="2 3">
    <name type="scientific">Planoprotostelium fungivorum</name>
    <dbReference type="NCBI Taxonomy" id="1890364"/>
    <lineage>
        <taxon>Eukaryota</taxon>
        <taxon>Amoebozoa</taxon>
        <taxon>Evosea</taxon>
        <taxon>Variosea</taxon>
        <taxon>Cavosteliida</taxon>
        <taxon>Cavosteliaceae</taxon>
        <taxon>Planoprotostelium</taxon>
    </lineage>
</organism>
<dbReference type="InParanoid" id="A0A2P6NZ12"/>
<comment type="caution">
    <text evidence="2">The sequence shown here is derived from an EMBL/GenBank/DDBJ whole genome shotgun (WGS) entry which is preliminary data.</text>
</comment>
<accession>A0A2P6NZ12</accession>
<keyword evidence="3" id="KW-1185">Reference proteome</keyword>
<evidence type="ECO:0000313" key="2">
    <source>
        <dbReference type="EMBL" id="PRP89195.1"/>
    </source>
</evidence>
<gene>
    <name evidence="2" type="ORF">PROFUN_01915</name>
</gene>
<reference evidence="2 3" key="1">
    <citation type="journal article" date="2018" name="Genome Biol. Evol.">
        <title>Multiple Roots of Fruiting Body Formation in Amoebozoa.</title>
        <authorList>
            <person name="Hillmann F."/>
            <person name="Forbes G."/>
            <person name="Novohradska S."/>
            <person name="Ferling I."/>
            <person name="Riege K."/>
            <person name="Groth M."/>
            <person name="Westermann M."/>
            <person name="Marz M."/>
            <person name="Spaller T."/>
            <person name="Winckler T."/>
            <person name="Schaap P."/>
            <person name="Glockner G."/>
        </authorList>
    </citation>
    <scope>NUCLEOTIDE SEQUENCE [LARGE SCALE GENOMIC DNA]</scope>
    <source>
        <strain evidence="2 3">Jena</strain>
    </source>
</reference>
<protein>
    <recommendedName>
        <fullName evidence="1">F-box domain-containing protein</fullName>
    </recommendedName>
</protein>
<dbReference type="Gene3D" id="1.20.1280.50">
    <property type="match status" value="1"/>
</dbReference>
<evidence type="ECO:0000259" key="1">
    <source>
        <dbReference type="Pfam" id="PF12937"/>
    </source>
</evidence>
<dbReference type="InterPro" id="IPR001810">
    <property type="entry name" value="F-box_dom"/>
</dbReference>
<dbReference type="Proteomes" id="UP000241769">
    <property type="component" value="Unassembled WGS sequence"/>
</dbReference>
<feature type="domain" description="F-box" evidence="1">
    <location>
        <begin position="5"/>
        <end position="45"/>
    </location>
</feature>
<sequence length="425" mass="49278">MAELVPSDVWQQIMLSGLSTADIIKMGQVCRSFHSASLSPYLWKMRWIRRFGNAKPEESTPVSPSQSPPLVDDVFDDIEDLLKPFELEESSLSEEYHWRHHYLLRTDVFYKRHMECLKDESTMLVRASNSGWIWTGTNENIIRAGQTNIIRGQVWIKTTTDTLTRNITLRLLMFYGPPDPTKRLEKKVRFDINIPHSCFRWPAAFHGLLWKTIPAGKIWRIPFKYEMKAMDIPDTMKDCNFGSYSKLYLRASLESKIPLLGDPKVFAFPMRVRRVTHPSAPAKKAVSGSKKWTWPGGDSMSFVVKMKKNFFQPGEAVPMVFYVLNEAMQRIPDPRQWELSLYCGLTLVDHLEFASQSNLAVWFYNVVDVLKRGQTRKMYELNGFHVPLDYKPSAEEHTIKIHLRGHTQPIHVEVPITILSKQNEM</sequence>
<dbReference type="EMBL" id="MDYQ01000005">
    <property type="protein sequence ID" value="PRP89195.1"/>
    <property type="molecule type" value="Genomic_DNA"/>
</dbReference>
<evidence type="ECO:0000313" key="3">
    <source>
        <dbReference type="Proteomes" id="UP000241769"/>
    </source>
</evidence>